<evidence type="ECO:0000313" key="2">
    <source>
        <dbReference type="EMBL" id="CAH9420022.1"/>
    </source>
</evidence>
<sequence length="138" mass="14685">MSTSEGSFSLISPKPGVLVFSVAGDVDIDNSDLAEEWAERVRLNDGELTVVDLSESTFMSSDFLNILLGLRQDHEDRGRVLVLVASRHAAARSPLETTGLSRFFTIAPDLASALSLGRHRHGSGEELKGAGPPPSAAL</sequence>
<organism evidence="2 3">
    <name type="scientific">Streptomyces globisporus</name>
    <dbReference type="NCBI Taxonomy" id="1908"/>
    <lineage>
        <taxon>Bacteria</taxon>
        <taxon>Bacillati</taxon>
        <taxon>Actinomycetota</taxon>
        <taxon>Actinomycetes</taxon>
        <taxon>Kitasatosporales</taxon>
        <taxon>Streptomycetaceae</taxon>
        <taxon>Streptomyces</taxon>
    </lineage>
</organism>
<dbReference type="Gene3D" id="3.30.750.24">
    <property type="entry name" value="STAS domain"/>
    <property type="match status" value="1"/>
</dbReference>
<dbReference type="SUPFAM" id="SSF52091">
    <property type="entry name" value="SpoIIaa-like"/>
    <property type="match status" value="1"/>
</dbReference>
<accession>A0ABN8VB12</accession>
<protein>
    <recommendedName>
        <fullName evidence="1">STAS domain-containing protein</fullName>
    </recommendedName>
</protein>
<dbReference type="PROSITE" id="PS50801">
    <property type="entry name" value="STAS"/>
    <property type="match status" value="1"/>
</dbReference>
<name>A0ABN8VB12_STRGL</name>
<evidence type="ECO:0000259" key="1">
    <source>
        <dbReference type="PROSITE" id="PS50801"/>
    </source>
</evidence>
<dbReference type="PANTHER" id="PTHR33495:SF2">
    <property type="entry name" value="ANTI-SIGMA FACTOR ANTAGONIST TM_1081-RELATED"/>
    <property type="match status" value="1"/>
</dbReference>
<keyword evidence="3" id="KW-1185">Reference proteome</keyword>
<evidence type="ECO:0000313" key="3">
    <source>
        <dbReference type="Proteomes" id="UP001154015"/>
    </source>
</evidence>
<dbReference type="CDD" id="cd07043">
    <property type="entry name" value="STAS_anti-anti-sigma_factors"/>
    <property type="match status" value="1"/>
</dbReference>
<dbReference type="Pfam" id="PF01740">
    <property type="entry name" value="STAS"/>
    <property type="match status" value="1"/>
</dbReference>
<dbReference type="Proteomes" id="UP001154015">
    <property type="component" value="Unassembled WGS sequence"/>
</dbReference>
<dbReference type="RefSeq" id="WP_318575647.1">
    <property type="nucleotide sequence ID" value="NZ_CAKXYP010000030.1"/>
</dbReference>
<proteinExistence type="predicted"/>
<dbReference type="InterPro" id="IPR002645">
    <property type="entry name" value="STAS_dom"/>
</dbReference>
<feature type="domain" description="STAS" evidence="1">
    <location>
        <begin position="7"/>
        <end position="117"/>
    </location>
</feature>
<dbReference type="PANTHER" id="PTHR33495">
    <property type="entry name" value="ANTI-SIGMA FACTOR ANTAGONIST TM_1081-RELATED-RELATED"/>
    <property type="match status" value="1"/>
</dbReference>
<comment type="caution">
    <text evidence="2">The sequence shown here is derived from an EMBL/GenBank/DDBJ whole genome shotgun (WGS) entry which is preliminary data.</text>
</comment>
<dbReference type="EMBL" id="CAKXYP010000030">
    <property type="protein sequence ID" value="CAH9420022.1"/>
    <property type="molecule type" value="Genomic_DNA"/>
</dbReference>
<reference evidence="2" key="1">
    <citation type="submission" date="2022-03" db="EMBL/GenBank/DDBJ databases">
        <authorList>
            <person name="Leyn A S."/>
        </authorList>
    </citation>
    <scope>NUCLEOTIDE SEQUENCE</scope>
    <source>
        <strain evidence="2">Streptomyces globisporus 4-3</strain>
    </source>
</reference>
<dbReference type="InterPro" id="IPR036513">
    <property type="entry name" value="STAS_dom_sf"/>
</dbReference>
<gene>
    <name evidence="2" type="ORF">SGL43_07078</name>
</gene>